<evidence type="ECO:0000256" key="5">
    <source>
        <dbReference type="PIRSR" id="PIRSR601519-1"/>
    </source>
</evidence>
<dbReference type="GO" id="GO:0006826">
    <property type="term" value="P:iron ion transport"/>
    <property type="evidence" value="ECO:0007669"/>
    <property type="project" value="InterPro"/>
</dbReference>
<dbReference type="Pfam" id="PF00210">
    <property type="entry name" value="Ferritin"/>
    <property type="match status" value="1"/>
</dbReference>
<proteinExistence type="inferred from homology"/>
<evidence type="ECO:0000313" key="9">
    <source>
        <dbReference type="WBParaSite" id="Hba_01320"/>
    </source>
</evidence>
<dbReference type="SUPFAM" id="SSF47240">
    <property type="entry name" value="Ferritin-like"/>
    <property type="match status" value="1"/>
</dbReference>
<dbReference type="PROSITE" id="PS50905">
    <property type="entry name" value="FERRITIN_LIKE"/>
    <property type="match status" value="1"/>
</dbReference>
<comment type="catalytic activity">
    <reaction evidence="6">
        <text>4 Fe(2+) + O2 + 4 H(+) = 4 Fe(3+) + 2 H2O</text>
        <dbReference type="Rhea" id="RHEA:11148"/>
        <dbReference type="ChEBI" id="CHEBI:15377"/>
        <dbReference type="ChEBI" id="CHEBI:15378"/>
        <dbReference type="ChEBI" id="CHEBI:15379"/>
        <dbReference type="ChEBI" id="CHEBI:29033"/>
        <dbReference type="ChEBI" id="CHEBI:29034"/>
        <dbReference type="EC" id="1.16.3.1"/>
    </reaction>
</comment>
<feature type="domain" description="Ferritin-like diiron" evidence="7">
    <location>
        <begin position="76"/>
        <end position="232"/>
    </location>
</feature>
<evidence type="ECO:0000256" key="6">
    <source>
        <dbReference type="RuleBase" id="RU361145"/>
    </source>
</evidence>
<organism evidence="8 9">
    <name type="scientific">Heterorhabditis bacteriophora</name>
    <name type="common">Entomopathogenic nematode worm</name>
    <dbReference type="NCBI Taxonomy" id="37862"/>
    <lineage>
        <taxon>Eukaryota</taxon>
        <taxon>Metazoa</taxon>
        <taxon>Ecdysozoa</taxon>
        <taxon>Nematoda</taxon>
        <taxon>Chromadorea</taxon>
        <taxon>Rhabditida</taxon>
        <taxon>Rhabditina</taxon>
        <taxon>Rhabditomorpha</taxon>
        <taxon>Strongyloidea</taxon>
        <taxon>Heterorhabditidae</taxon>
        <taxon>Heterorhabditis</taxon>
    </lineage>
</organism>
<feature type="binding site" evidence="5">
    <location>
        <position position="180"/>
    </location>
    <ligand>
        <name>Fe cation</name>
        <dbReference type="ChEBI" id="CHEBI:24875"/>
        <label>1</label>
    </ligand>
</feature>
<feature type="binding site" evidence="5">
    <location>
        <position position="138"/>
    </location>
    <ligand>
        <name>Fe cation</name>
        <dbReference type="ChEBI" id="CHEBI:24875"/>
        <label>1</label>
    </ligand>
</feature>
<dbReference type="Proteomes" id="UP000095283">
    <property type="component" value="Unplaced"/>
</dbReference>
<reference evidence="9" key="1">
    <citation type="submission" date="2016-11" db="UniProtKB">
        <authorList>
            <consortium name="WormBaseParasite"/>
        </authorList>
    </citation>
    <scope>IDENTIFICATION</scope>
</reference>
<dbReference type="GO" id="GO:0008198">
    <property type="term" value="F:ferrous iron binding"/>
    <property type="evidence" value="ECO:0007669"/>
    <property type="project" value="TreeGrafter"/>
</dbReference>
<accession>A0A1I7W9I9</accession>
<dbReference type="GO" id="GO:0006879">
    <property type="term" value="P:intracellular iron ion homeostasis"/>
    <property type="evidence" value="ECO:0007669"/>
    <property type="project" value="UniProtKB-KW"/>
</dbReference>
<dbReference type="Gene3D" id="1.20.1260.10">
    <property type="match status" value="1"/>
</dbReference>
<evidence type="ECO:0000256" key="3">
    <source>
        <dbReference type="ARBA" id="ARBA00022723"/>
    </source>
</evidence>
<comment type="similarity">
    <text evidence="1 6">Belongs to the ferritin family.</text>
</comment>
<evidence type="ECO:0000313" key="8">
    <source>
        <dbReference type="Proteomes" id="UP000095283"/>
    </source>
</evidence>
<keyword evidence="3 5" id="KW-0479">Metal-binding</keyword>
<evidence type="ECO:0000256" key="2">
    <source>
        <dbReference type="ARBA" id="ARBA00022434"/>
    </source>
</evidence>
<keyword evidence="2 6" id="KW-0409">Iron storage</keyword>
<name>A0A1I7W9I9_HETBA</name>
<keyword evidence="8" id="KW-1185">Reference proteome</keyword>
<dbReference type="PANTHER" id="PTHR11431:SF75">
    <property type="entry name" value="FERRITIN"/>
    <property type="match status" value="1"/>
</dbReference>
<dbReference type="GO" id="GO:0004322">
    <property type="term" value="F:ferroxidase activity"/>
    <property type="evidence" value="ECO:0007669"/>
    <property type="project" value="UniProtKB-EC"/>
</dbReference>
<feature type="binding site" evidence="5">
    <location>
        <position position="93"/>
    </location>
    <ligand>
        <name>Fe cation</name>
        <dbReference type="ChEBI" id="CHEBI:24875"/>
        <label>1</label>
    </ligand>
</feature>
<dbReference type="GO" id="GO:0008199">
    <property type="term" value="F:ferric iron binding"/>
    <property type="evidence" value="ECO:0007669"/>
    <property type="project" value="InterPro"/>
</dbReference>
<keyword evidence="4 5" id="KW-0408">Iron</keyword>
<dbReference type="InterPro" id="IPR009078">
    <property type="entry name" value="Ferritin-like_SF"/>
</dbReference>
<dbReference type="InterPro" id="IPR012347">
    <property type="entry name" value="Ferritin-like"/>
</dbReference>
<feature type="binding site" evidence="5">
    <location>
        <position position="214"/>
    </location>
    <ligand>
        <name>Fe cation</name>
        <dbReference type="ChEBI" id="CHEBI:24875"/>
        <label>1</label>
    </ligand>
</feature>
<dbReference type="EC" id="1.16.3.1" evidence="6"/>
<dbReference type="CDD" id="cd01056">
    <property type="entry name" value="Euk_Ferritin"/>
    <property type="match status" value="1"/>
</dbReference>
<evidence type="ECO:0000256" key="4">
    <source>
        <dbReference type="ARBA" id="ARBA00023004"/>
    </source>
</evidence>
<dbReference type="AlphaFoldDB" id="A0A1I7W9I9"/>
<evidence type="ECO:0000259" key="7">
    <source>
        <dbReference type="PROSITE" id="PS50905"/>
    </source>
</evidence>
<keyword evidence="6" id="KW-0560">Oxidoreductase</keyword>
<evidence type="ECO:0000256" key="1">
    <source>
        <dbReference type="ARBA" id="ARBA00007513"/>
    </source>
</evidence>
<feature type="binding site" evidence="5">
    <location>
        <position position="135"/>
    </location>
    <ligand>
        <name>Fe cation</name>
        <dbReference type="ChEBI" id="CHEBI:24875"/>
        <label>1</label>
    </ligand>
</feature>
<sequence>MLLAPNFKFIPYFSGTTQINNIHHVLTILTPESECFHPPLARNVIPVCFCFADFVYSRSTIENLFYILSMFAAYFSQNVRLSENRRITVVNIELYASYVYLSMSFYFDRDDVALPNISKFSISNSRWFRKQSDEEREHAIHLMKFQNTRGGRVMLQAVNKPEKDEWGTALDAFKAALALEKFNNQSLLELHSLASTNNDAHMSDFLEEKYLNEQKLHTLLHVYTIIRINQIIEYQL</sequence>
<dbReference type="InterPro" id="IPR009040">
    <property type="entry name" value="Ferritin-like_diiron"/>
</dbReference>
<dbReference type="InterPro" id="IPR008331">
    <property type="entry name" value="Ferritin_DPS_dom"/>
</dbReference>
<protein>
    <recommendedName>
        <fullName evidence="6">Ferritin</fullName>
        <ecNumber evidence="6">1.16.3.1</ecNumber>
    </recommendedName>
</protein>
<dbReference type="FunFam" id="1.20.1260.10:FF:000002">
    <property type="entry name" value="Ferritin, mitochondrial"/>
    <property type="match status" value="1"/>
</dbReference>
<dbReference type="InterPro" id="IPR001519">
    <property type="entry name" value="Ferritin"/>
</dbReference>
<comment type="function">
    <text evidence="6">Stores iron in a soluble, non-toxic, readily available form. Important for iron homeostasis. Iron is taken up in the ferrous form and deposited as ferric hydroxides after oxidation.</text>
</comment>
<dbReference type="GO" id="GO:0005737">
    <property type="term" value="C:cytoplasm"/>
    <property type="evidence" value="ECO:0007669"/>
    <property type="project" value="TreeGrafter"/>
</dbReference>
<dbReference type="PANTHER" id="PTHR11431">
    <property type="entry name" value="FERRITIN"/>
    <property type="match status" value="1"/>
</dbReference>
<dbReference type="WBParaSite" id="Hba_01320">
    <property type="protein sequence ID" value="Hba_01320"/>
    <property type="gene ID" value="Hba_01320"/>
</dbReference>